<dbReference type="Gramene" id="OIT36468">
    <property type="protein sequence ID" value="OIT36468"/>
    <property type="gene ID" value="A4A49_10261"/>
</dbReference>
<keyword evidence="3" id="KW-0863">Zinc-finger</keyword>
<feature type="zinc finger region" description="FLZ-type" evidence="4">
    <location>
        <begin position="93"/>
        <end position="137"/>
    </location>
</feature>
<evidence type="ECO:0000256" key="1">
    <source>
        <dbReference type="ARBA" id="ARBA00009374"/>
    </source>
</evidence>
<sequence length="177" mass="20124">MDTTTRRGPFFFDKNNGLASLAIIEAEISENNHHNHNPLISRPLYYTSLQRKSSLRNLSSISSSSFSSSSMSSPKLAGGRRFCETRFEEQQPHFLEACFLCKKQLGSNKDIFMYRGDTPFCSEECRQEQIEMDESEEKRLNHSASVKALRKNDQRNSSNSPGKTQNYPFPRDTVAAA</sequence>
<organism evidence="7 8">
    <name type="scientific">Nicotiana attenuata</name>
    <name type="common">Coyote tobacco</name>
    <dbReference type="NCBI Taxonomy" id="49451"/>
    <lineage>
        <taxon>Eukaryota</taxon>
        <taxon>Viridiplantae</taxon>
        <taxon>Streptophyta</taxon>
        <taxon>Embryophyta</taxon>
        <taxon>Tracheophyta</taxon>
        <taxon>Spermatophyta</taxon>
        <taxon>Magnoliopsida</taxon>
        <taxon>eudicotyledons</taxon>
        <taxon>Gunneridae</taxon>
        <taxon>Pentapetalae</taxon>
        <taxon>asterids</taxon>
        <taxon>lamiids</taxon>
        <taxon>Solanales</taxon>
        <taxon>Solanaceae</taxon>
        <taxon>Nicotianoideae</taxon>
        <taxon>Nicotianeae</taxon>
        <taxon>Nicotiana</taxon>
    </lineage>
</organism>
<evidence type="ECO:0000313" key="7">
    <source>
        <dbReference type="EMBL" id="OIT36468.1"/>
    </source>
</evidence>
<gene>
    <name evidence="7" type="ORF">A4A49_10261</name>
</gene>
<dbReference type="GO" id="GO:0008270">
    <property type="term" value="F:zinc ion binding"/>
    <property type="evidence" value="ECO:0007669"/>
    <property type="project" value="UniProtKB-KW"/>
</dbReference>
<dbReference type="EMBL" id="MJEQ01000430">
    <property type="protein sequence ID" value="OIT36468.1"/>
    <property type="molecule type" value="Genomic_DNA"/>
</dbReference>
<evidence type="ECO:0000256" key="2">
    <source>
        <dbReference type="ARBA" id="ARBA00022723"/>
    </source>
</evidence>
<protein>
    <recommendedName>
        <fullName evidence="6">FLZ-type domain-containing protein</fullName>
    </recommendedName>
</protein>
<dbReference type="Pfam" id="PF04570">
    <property type="entry name" value="zf-FLZ"/>
    <property type="match status" value="1"/>
</dbReference>
<accession>A0A314L487</accession>
<name>A0A314L487_NICAT</name>
<evidence type="ECO:0000256" key="5">
    <source>
        <dbReference type="SAM" id="MobiDB-lite"/>
    </source>
</evidence>
<dbReference type="GO" id="GO:0006355">
    <property type="term" value="P:regulation of DNA-templated transcription"/>
    <property type="evidence" value="ECO:0007669"/>
    <property type="project" value="InterPro"/>
</dbReference>
<dbReference type="PANTHER" id="PTHR46057:SF60">
    <property type="entry name" value="FLZ-TYPE DOMAIN-CONTAINING PROTEIN"/>
    <property type="match status" value="1"/>
</dbReference>
<evidence type="ECO:0000256" key="4">
    <source>
        <dbReference type="PROSITE-ProRule" id="PRU01131"/>
    </source>
</evidence>
<feature type="domain" description="FLZ-type" evidence="6">
    <location>
        <begin position="93"/>
        <end position="137"/>
    </location>
</feature>
<dbReference type="KEGG" id="nau:109242010"/>
<dbReference type="OrthoDB" id="1916924at2759"/>
<evidence type="ECO:0000313" key="8">
    <source>
        <dbReference type="Proteomes" id="UP000187609"/>
    </source>
</evidence>
<dbReference type="Gene3D" id="3.30.50.10">
    <property type="entry name" value="Erythroid Transcription Factor GATA-1, subunit A"/>
    <property type="match status" value="1"/>
</dbReference>
<evidence type="ECO:0000259" key="6">
    <source>
        <dbReference type="PROSITE" id="PS51795"/>
    </source>
</evidence>
<keyword evidence="8" id="KW-1185">Reference proteome</keyword>
<dbReference type="InterPro" id="IPR013088">
    <property type="entry name" value="Znf_NHR/GATA"/>
</dbReference>
<keyword evidence="2" id="KW-0479">Metal-binding</keyword>
<proteinExistence type="inferred from homology"/>
<comment type="similarity">
    <text evidence="1">Belongs to the FLZ family.</text>
</comment>
<dbReference type="InterPro" id="IPR007650">
    <property type="entry name" value="Zf-FLZ_dom"/>
</dbReference>
<feature type="region of interest" description="Disordered" evidence="5">
    <location>
        <begin position="132"/>
        <end position="177"/>
    </location>
</feature>
<dbReference type="STRING" id="49451.A0A314L487"/>
<dbReference type="InterPro" id="IPR044533">
    <property type="entry name" value="FLZ1/2/3"/>
</dbReference>
<dbReference type="Proteomes" id="UP000187609">
    <property type="component" value="Unassembled WGS sequence"/>
</dbReference>
<dbReference type="PANTHER" id="PTHR46057">
    <property type="entry name" value="FCS-LIKE ZINC FINGER 1-RELATED"/>
    <property type="match status" value="1"/>
</dbReference>
<dbReference type="PROSITE" id="PS51795">
    <property type="entry name" value="ZF_FLZ"/>
    <property type="match status" value="1"/>
</dbReference>
<keyword evidence="3" id="KW-0862">Zinc</keyword>
<feature type="compositionally biased region" description="Polar residues" evidence="5">
    <location>
        <begin position="155"/>
        <end position="167"/>
    </location>
</feature>
<comment type="caution">
    <text evidence="7">The sequence shown here is derived from an EMBL/GenBank/DDBJ whole genome shotgun (WGS) entry which is preliminary data.</text>
</comment>
<dbReference type="AlphaFoldDB" id="A0A314L487"/>
<reference evidence="7" key="1">
    <citation type="submission" date="2016-11" db="EMBL/GenBank/DDBJ databases">
        <title>The genome of Nicotiana attenuata.</title>
        <authorList>
            <person name="Xu S."/>
            <person name="Brockmoeller T."/>
            <person name="Gaquerel E."/>
            <person name="Navarro A."/>
            <person name="Kuhl H."/>
            <person name="Gase K."/>
            <person name="Ling Z."/>
            <person name="Zhou W."/>
            <person name="Kreitzer C."/>
            <person name="Stanke M."/>
            <person name="Tang H."/>
            <person name="Lyons E."/>
            <person name="Pandey P."/>
            <person name="Pandey S.P."/>
            <person name="Timmermann B."/>
            <person name="Baldwin I.T."/>
        </authorList>
    </citation>
    <scope>NUCLEOTIDE SEQUENCE [LARGE SCALE GENOMIC DNA]</scope>
    <source>
        <strain evidence="7">UT</strain>
    </source>
</reference>
<evidence type="ECO:0000256" key="3">
    <source>
        <dbReference type="ARBA" id="ARBA00022771"/>
    </source>
</evidence>